<comment type="similarity">
    <text evidence="1">Belongs to the ATP-dependent AMP-binding enzyme family.</text>
</comment>
<evidence type="ECO:0000313" key="4">
    <source>
        <dbReference type="EMBL" id="PHH65822.1"/>
    </source>
</evidence>
<dbReference type="Gene3D" id="3.30.300.30">
    <property type="match status" value="1"/>
</dbReference>
<evidence type="ECO:0000259" key="2">
    <source>
        <dbReference type="Pfam" id="PF00501"/>
    </source>
</evidence>
<gene>
    <name evidence="4" type="ORF">CDD81_1191</name>
</gene>
<organism evidence="4 5">
    <name type="scientific">Ophiocordyceps australis</name>
    <dbReference type="NCBI Taxonomy" id="1399860"/>
    <lineage>
        <taxon>Eukaryota</taxon>
        <taxon>Fungi</taxon>
        <taxon>Dikarya</taxon>
        <taxon>Ascomycota</taxon>
        <taxon>Pezizomycotina</taxon>
        <taxon>Sordariomycetes</taxon>
        <taxon>Hypocreomycetidae</taxon>
        <taxon>Hypocreales</taxon>
        <taxon>Ophiocordycipitaceae</taxon>
        <taxon>Ophiocordyceps</taxon>
    </lineage>
</organism>
<keyword evidence="5" id="KW-1185">Reference proteome</keyword>
<evidence type="ECO:0000313" key="5">
    <source>
        <dbReference type="Proteomes" id="UP000226192"/>
    </source>
</evidence>
<dbReference type="Pfam" id="PF13193">
    <property type="entry name" value="AMP-binding_C"/>
    <property type="match status" value="1"/>
</dbReference>
<dbReference type="AlphaFoldDB" id="A0A2C5YEW4"/>
<dbReference type="InterPro" id="IPR000873">
    <property type="entry name" value="AMP-dep_synth/lig_dom"/>
</dbReference>
<evidence type="ECO:0008006" key="6">
    <source>
        <dbReference type="Google" id="ProtNLM"/>
    </source>
</evidence>
<dbReference type="OrthoDB" id="6614653at2759"/>
<dbReference type="EMBL" id="NJET01000013">
    <property type="protein sequence ID" value="PHH65822.1"/>
    <property type="molecule type" value="Genomic_DNA"/>
</dbReference>
<evidence type="ECO:0000256" key="1">
    <source>
        <dbReference type="ARBA" id="ARBA00006432"/>
    </source>
</evidence>
<dbReference type="Gene3D" id="3.40.50.12780">
    <property type="entry name" value="N-terminal domain of ligase-like"/>
    <property type="match status" value="1"/>
</dbReference>
<comment type="caution">
    <text evidence="4">The sequence shown here is derived from an EMBL/GenBank/DDBJ whole genome shotgun (WGS) entry which is preliminary data.</text>
</comment>
<dbReference type="CDD" id="cd04433">
    <property type="entry name" value="AFD_class_I"/>
    <property type="match status" value="1"/>
</dbReference>
<feature type="domain" description="AMP-binding enzyme C-terminal" evidence="3">
    <location>
        <begin position="438"/>
        <end position="517"/>
    </location>
</feature>
<dbReference type="GO" id="GO:0006631">
    <property type="term" value="P:fatty acid metabolic process"/>
    <property type="evidence" value="ECO:0007669"/>
    <property type="project" value="TreeGrafter"/>
</dbReference>
<dbReference type="InterPro" id="IPR020845">
    <property type="entry name" value="AMP-binding_CS"/>
</dbReference>
<proteinExistence type="inferred from homology"/>
<feature type="domain" description="AMP-dependent synthetase/ligase" evidence="2">
    <location>
        <begin position="81"/>
        <end position="387"/>
    </location>
</feature>
<name>A0A2C5YEW4_9HYPO</name>
<protein>
    <recommendedName>
        <fullName evidence="6">AMP-dependent synthetase/ligase domain-containing protein</fullName>
    </recommendedName>
</protein>
<dbReference type="PANTHER" id="PTHR43201:SF8">
    <property type="entry name" value="ACYL-COA SYNTHETASE FAMILY MEMBER 3"/>
    <property type="match status" value="1"/>
</dbReference>
<dbReference type="STRING" id="1399860.A0A2C5YEW4"/>
<dbReference type="PROSITE" id="PS00455">
    <property type="entry name" value="AMP_BINDING"/>
    <property type="match status" value="1"/>
</dbReference>
<dbReference type="PANTHER" id="PTHR43201">
    <property type="entry name" value="ACYL-COA SYNTHETASE"/>
    <property type="match status" value="1"/>
</dbReference>
<dbReference type="InterPro" id="IPR042099">
    <property type="entry name" value="ANL_N_sf"/>
</dbReference>
<reference evidence="4 5" key="1">
    <citation type="submission" date="2017-06" db="EMBL/GenBank/DDBJ databases">
        <title>Ant-infecting Ophiocordyceps genomes reveal a high diversity of potential behavioral manipulation genes and a possible major role for enterotoxins.</title>
        <authorList>
            <person name="De Bekker C."/>
            <person name="Evans H.C."/>
            <person name="Brachmann A."/>
            <person name="Hughes D.P."/>
        </authorList>
    </citation>
    <scope>NUCLEOTIDE SEQUENCE [LARGE SCALE GENOMIC DNA]</scope>
    <source>
        <strain evidence="4 5">Map64</strain>
    </source>
</reference>
<dbReference type="InterPro" id="IPR045851">
    <property type="entry name" value="AMP-bd_C_sf"/>
</dbReference>
<sequence length="568" mass="62628">MSEPIVSRFPNEPLFRTILSNSRTNPAVIFQDPTCGGPDGTCATYAHLLRDVTSLRRQLYQWLPESMFDGRGRATKERPYILIQAPANYEFVVASLAVLAIGAALVPIAPTILPEEAAHFAQQCNSALLLASSACWDLAAKVRHHLASHHHDTQVHSIASGLCPSSQAHEYEIDELLTIDATSPSLILFTSGTTGPPKGVVHSRLFFYFGYGSSPNDVFLTHRPVHWIGGLRSTINLVVSGTRQEVVECSEVAIWERLRKGGVTMLCCVIPMWWRLMKHFKDELSRLPEHELNEYLLGARRLRVARIGGAAPLLSLLKFWRDIIRIPLETTYGCTETGGPGLMTDSTTDRSLDRCIGKPEPGATVRFSDGDCGEIYIKTNFLFTGYLGDAKATKDAFTSDGYFKTGDLASRVGNDWVLEGRATSDFVRFHGFKVPILQVEQALMDLPSVAEVCIVAVPDKDSATRVAAAVRFQDGCHALSLAQIRTSVSERLMHYMLPTALRVLRPHDEIPLTIAGKVIRRKVVADFFPVDDAYQLPSSVELWDINEKGGHGAKVKAWDWAGLQGCAA</sequence>
<dbReference type="InterPro" id="IPR025110">
    <property type="entry name" value="AMP-bd_C"/>
</dbReference>
<accession>A0A2C5YEW4</accession>
<dbReference type="Proteomes" id="UP000226192">
    <property type="component" value="Unassembled WGS sequence"/>
</dbReference>
<dbReference type="Pfam" id="PF00501">
    <property type="entry name" value="AMP-binding"/>
    <property type="match status" value="1"/>
</dbReference>
<dbReference type="SUPFAM" id="SSF56801">
    <property type="entry name" value="Acetyl-CoA synthetase-like"/>
    <property type="match status" value="1"/>
</dbReference>
<dbReference type="GO" id="GO:0031956">
    <property type="term" value="F:medium-chain fatty acid-CoA ligase activity"/>
    <property type="evidence" value="ECO:0007669"/>
    <property type="project" value="TreeGrafter"/>
</dbReference>
<evidence type="ECO:0000259" key="3">
    <source>
        <dbReference type="Pfam" id="PF13193"/>
    </source>
</evidence>